<dbReference type="Pfam" id="PF18511">
    <property type="entry name" value="F-box_5"/>
    <property type="match status" value="1"/>
</dbReference>
<organism evidence="2 3">
    <name type="scientific">Tanacetum coccineum</name>
    <dbReference type="NCBI Taxonomy" id="301880"/>
    <lineage>
        <taxon>Eukaryota</taxon>
        <taxon>Viridiplantae</taxon>
        <taxon>Streptophyta</taxon>
        <taxon>Embryophyta</taxon>
        <taxon>Tracheophyta</taxon>
        <taxon>Spermatophyta</taxon>
        <taxon>Magnoliopsida</taxon>
        <taxon>eudicotyledons</taxon>
        <taxon>Gunneridae</taxon>
        <taxon>Pentapetalae</taxon>
        <taxon>asterids</taxon>
        <taxon>campanulids</taxon>
        <taxon>Asterales</taxon>
        <taxon>Asteraceae</taxon>
        <taxon>Asteroideae</taxon>
        <taxon>Anthemideae</taxon>
        <taxon>Anthemidinae</taxon>
        <taxon>Tanacetum</taxon>
    </lineage>
</organism>
<dbReference type="SUPFAM" id="SSF81383">
    <property type="entry name" value="F-box domain"/>
    <property type="match status" value="1"/>
</dbReference>
<dbReference type="EMBL" id="BQNB010013767">
    <property type="protein sequence ID" value="GJT20026.1"/>
    <property type="molecule type" value="Genomic_DNA"/>
</dbReference>
<dbReference type="PANTHER" id="PTHR13318">
    <property type="entry name" value="PARTNER OF PAIRED, ISOFORM B-RELATED"/>
    <property type="match status" value="1"/>
</dbReference>
<keyword evidence="3" id="KW-1185">Reference proteome</keyword>
<dbReference type="Gene3D" id="1.20.1280.50">
    <property type="match status" value="1"/>
</dbReference>
<dbReference type="Proteomes" id="UP001151760">
    <property type="component" value="Unassembled WGS sequence"/>
</dbReference>
<feature type="domain" description="COI1 F-box" evidence="1">
    <location>
        <begin position="24"/>
        <end position="63"/>
    </location>
</feature>
<dbReference type="SUPFAM" id="SSF52047">
    <property type="entry name" value="RNI-like"/>
    <property type="match status" value="1"/>
</dbReference>
<comment type="caution">
    <text evidence="2">The sequence shown here is derived from an EMBL/GenBank/DDBJ whole genome shotgun (WGS) entry which is preliminary data.</text>
</comment>
<dbReference type="InterPro" id="IPR036047">
    <property type="entry name" value="F-box-like_dom_sf"/>
</dbReference>
<dbReference type="InterPro" id="IPR041567">
    <property type="entry name" value="COI1_F-box"/>
</dbReference>
<dbReference type="InterPro" id="IPR006553">
    <property type="entry name" value="Leu-rich_rpt_Cys-con_subtyp"/>
</dbReference>
<dbReference type="PANTHER" id="PTHR13318:SF92">
    <property type="entry name" value="F-BOX_LRR-REPEAT PROTEIN 8-RELATED"/>
    <property type="match status" value="1"/>
</dbReference>
<dbReference type="SMART" id="SM00367">
    <property type="entry name" value="LRR_CC"/>
    <property type="match status" value="7"/>
</dbReference>
<reference evidence="2" key="2">
    <citation type="submission" date="2022-01" db="EMBL/GenBank/DDBJ databases">
        <authorList>
            <person name="Yamashiro T."/>
            <person name="Shiraishi A."/>
            <person name="Satake H."/>
            <person name="Nakayama K."/>
        </authorList>
    </citation>
    <scope>NUCLEOTIDE SEQUENCE</scope>
</reference>
<evidence type="ECO:0000259" key="1">
    <source>
        <dbReference type="Pfam" id="PF18511"/>
    </source>
</evidence>
<dbReference type="CDD" id="cd09272">
    <property type="entry name" value="RNase_HI_RT_Ty1"/>
    <property type="match status" value="1"/>
</dbReference>
<accession>A0ABQ5C252</accession>
<name>A0ABQ5C252_9ASTR</name>
<evidence type="ECO:0000313" key="3">
    <source>
        <dbReference type="Proteomes" id="UP001151760"/>
    </source>
</evidence>
<sequence>MYPPSPPSQWPHRHGHRRIDYSNSLPDECLSLIFSFLTTTNDRNNSSLVSHRWLRIDAQTRTHLTLKARSELQPFIPSIFNRFNSVTQLVLRKNPKSVGINNNDMILITSMCPHLTLLKLRYFQQLTDSGMAVFSKNCNKLKEFSCDECSFSDLGLVNLLNNCSQLEVLSVNRLFNACGDGALRNFHYVVVAKSLKVAELRSVYSDRFVEALIIGSKNLKSLKALCCGGNWDRCLEMIPDDNCLVEVHLENVNVTDAGFSSISKCRDLTALHIDSSRCTNVGLINVAQNCKGLKKLYVGHQNKRSIDNLGLFAVGKHSVNLHELILIGIKASCVSLEAIATNCQKLARIELYRSETITDVEMSCIAQKCVVLKILCIEECRVSNKGIEALGLGCPNLVNLRRSARACNDVDVDVTGRECVSTSSTSSRNVQEHVVEVPPAEAMWLLLNLSAYIRAQARIEAFALGCPNLVEISVTKCRHVTREVRDCLKARRGSVVVKLDAVMTKAINSIPSNGGVYEHVAVTEPDSVSISPSSSDNKRVCPSSFPNESSHLCDSTPQITVGQSGCDTQPDVPTLTCAPGAHWNSGSCSVSSFLDIASGIEVYHSYDGIPNRYKARLMVNGSTQLSGIDVDEMFSPVVKPDTIQIVLRLMSLYGLKQHVWDVLVSASTSGYNVFLGKNLLLWYSKPQVMFSRSSVEVEYLGVTNAVVETCWLRNLVCELHTTLCYATLVYFDNVSYLSSNPVQHQQTKHIETYIHFVRDLVANGQVCVLHVPFRCQYVDIFTKGLSNALFDEFPSGLSKDGNESSRS</sequence>
<protein>
    <submittedName>
        <fullName evidence="2">F-box domain, cyclin-like protein</fullName>
    </submittedName>
</protein>
<gene>
    <name evidence="2" type="ORF">Tco_0878732</name>
</gene>
<reference evidence="2" key="1">
    <citation type="journal article" date="2022" name="Int. J. Mol. Sci.">
        <title>Draft Genome of Tanacetum Coccineum: Genomic Comparison of Closely Related Tanacetum-Family Plants.</title>
        <authorList>
            <person name="Yamashiro T."/>
            <person name="Shiraishi A."/>
            <person name="Nakayama K."/>
            <person name="Satake H."/>
        </authorList>
    </citation>
    <scope>NUCLEOTIDE SEQUENCE</scope>
</reference>
<dbReference type="CDD" id="cd22159">
    <property type="entry name" value="F-box_AtTIR1-like"/>
    <property type="match status" value="1"/>
</dbReference>
<evidence type="ECO:0000313" key="2">
    <source>
        <dbReference type="EMBL" id="GJT20026.1"/>
    </source>
</evidence>
<dbReference type="Gene3D" id="3.80.10.10">
    <property type="entry name" value="Ribonuclease Inhibitor"/>
    <property type="match status" value="1"/>
</dbReference>
<proteinExistence type="predicted"/>
<dbReference type="InterPro" id="IPR032675">
    <property type="entry name" value="LRR_dom_sf"/>
</dbReference>